<accession>A0AA39AF35</accession>
<evidence type="ECO:0000256" key="2">
    <source>
        <dbReference type="ARBA" id="ARBA00022771"/>
    </source>
</evidence>
<proteinExistence type="predicted"/>
<evidence type="ECO:0000256" key="1">
    <source>
        <dbReference type="ARBA" id="ARBA00022723"/>
    </source>
</evidence>
<dbReference type="Proteomes" id="UP001168098">
    <property type="component" value="Unassembled WGS sequence"/>
</dbReference>
<feature type="domain" description="RING-CH-type" evidence="5">
    <location>
        <begin position="50"/>
        <end position="110"/>
    </location>
</feature>
<dbReference type="GO" id="GO:0008270">
    <property type="term" value="F:zinc ion binding"/>
    <property type="evidence" value="ECO:0007669"/>
    <property type="project" value="UniProtKB-KW"/>
</dbReference>
<dbReference type="PANTHER" id="PTHR46214">
    <property type="entry name" value="ZINC FINGER, RING-CH-TYPE"/>
    <property type="match status" value="1"/>
</dbReference>
<dbReference type="PROSITE" id="PS51292">
    <property type="entry name" value="ZF_RING_CH"/>
    <property type="match status" value="1"/>
</dbReference>
<dbReference type="SMART" id="SM00744">
    <property type="entry name" value="RINGv"/>
    <property type="match status" value="1"/>
</dbReference>
<keyword evidence="7" id="KW-1185">Reference proteome</keyword>
<dbReference type="AlphaFoldDB" id="A0AA39AF35"/>
<dbReference type="PANTHER" id="PTHR46214:SF16">
    <property type="entry name" value="OS10G0481450 PROTEIN"/>
    <property type="match status" value="1"/>
</dbReference>
<gene>
    <name evidence="6" type="ORF">PVL29_001792</name>
</gene>
<evidence type="ECO:0000259" key="5">
    <source>
        <dbReference type="PROSITE" id="PS51292"/>
    </source>
</evidence>
<evidence type="ECO:0000256" key="4">
    <source>
        <dbReference type="SAM" id="Phobius"/>
    </source>
</evidence>
<dbReference type="EMBL" id="JARBHA010000002">
    <property type="protein sequence ID" value="KAJ9706458.1"/>
    <property type="molecule type" value="Genomic_DNA"/>
</dbReference>
<dbReference type="SUPFAM" id="SSF57850">
    <property type="entry name" value="RING/U-box"/>
    <property type="match status" value="1"/>
</dbReference>
<feature type="transmembrane region" description="Helical" evidence="4">
    <location>
        <begin position="126"/>
        <end position="147"/>
    </location>
</feature>
<keyword evidence="2" id="KW-0863">Zinc-finger</keyword>
<evidence type="ECO:0000256" key="3">
    <source>
        <dbReference type="ARBA" id="ARBA00022833"/>
    </source>
</evidence>
<dbReference type="InterPro" id="IPR011016">
    <property type="entry name" value="Znf_RING-CH"/>
</dbReference>
<comment type="caution">
    <text evidence="6">The sequence shown here is derived from an EMBL/GenBank/DDBJ whole genome shotgun (WGS) entry which is preliminary data.</text>
</comment>
<keyword evidence="3" id="KW-0862">Zinc</keyword>
<dbReference type="Gene3D" id="3.30.40.10">
    <property type="entry name" value="Zinc/RING finger domain, C3HC4 (zinc finger)"/>
    <property type="match status" value="1"/>
</dbReference>
<reference evidence="6 7" key="1">
    <citation type="journal article" date="2023" name="BMC Biotechnol.">
        <title>Vitis rotundifolia cv Carlos genome sequencing.</title>
        <authorList>
            <person name="Huff M."/>
            <person name="Hulse-Kemp A."/>
            <person name="Scheffler B."/>
            <person name="Youngblood R."/>
            <person name="Simpson S."/>
            <person name="Babiker E."/>
            <person name="Staton M."/>
        </authorList>
    </citation>
    <scope>NUCLEOTIDE SEQUENCE [LARGE SCALE GENOMIC DNA]</scope>
    <source>
        <tissue evidence="6">Leaf</tissue>
    </source>
</reference>
<dbReference type="Pfam" id="PF12906">
    <property type="entry name" value="RINGv"/>
    <property type="match status" value="1"/>
</dbReference>
<keyword evidence="4" id="KW-1133">Transmembrane helix</keyword>
<evidence type="ECO:0000313" key="6">
    <source>
        <dbReference type="EMBL" id="KAJ9706458.1"/>
    </source>
</evidence>
<dbReference type="InterPro" id="IPR013083">
    <property type="entry name" value="Znf_RING/FYVE/PHD"/>
</dbReference>
<keyword evidence="4" id="KW-0472">Membrane</keyword>
<keyword evidence="4" id="KW-0812">Transmembrane</keyword>
<keyword evidence="1" id="KW-0479">Metal-binding</keyword>
<evidence type="ECO:0000313" key="7">
    <source>
        <dbReference type="Proteomes" id="UP001168098"/>
    </source>
</evidence>
<name>A0AA39AF35_VITRO</name>
<organism evidence="6 7">
    <name type="scientific">Vitis rotundifolia</name>
    <name type="common">Muscadine grape</name>
    <dbReference type="NCBI Taxonomy" id="103349"/>
    <lineage>
        <taxon>Eukaryota</taxon>
        <taxon>Viridiplantae</taxon>
        <taxon>Streptophyta</taxon>
        <taxon>Embryophyta</taxon>
        <taxon>Tracheophyta</taxon>
        <taxon>Spermatophyta</taxon>
        <taxon>Magnoliopsida</taxon>
        <taxon>eudicotyledons</taxon>
        <taxon>Gunneridae</taxon>
        <taxon>Pentapetalae</taxon>
        <taxon>rosids</taxon>
        <taxon>Vitales</taxon>
        <taxon>Vitaceae</taxon>
        <taxon>Viteae</taxon>
        <taxon>Vitis</taxon>
    </lineage>
</organism>
<protein>
    <recommendedName>
        <fullName evidence="5">RING-CH-type domain-containing protein</fullName>
    </recommendedName>
</protein>
<feature type="transmembrane region" description="Helical" evidence="4">
    <location>
        <begin position="153"/>
        <end position="173"/>
    </location>
</feature>
<sequence>MDMEEQGDAQGPSGEAASGNLTILTTILVSNGHSPVQVVVSNGDQLPPQTPHLSHDQCRVCYGDMEEDLIDLGCQCRGGPAKAHRTCIDVWFHTRDSNICEICQEVAANVPPPESQTEGETSFEPVCLALAIFLLCILSDVLVPIFLDTSSLFVNITTVVINILGFGTAFWLLESLDGF</sequence>